<evidence type="ECO:0000259" key="2">
    <source>
        <dbReference type="Pfam" id="PF00646"/>
    </source>
</evidence>
<name>A0A8S9PKU5_BRACR</name>
<dbReference type="Proteomes" id="UP000712600">
    <property type="component" value="Unassembled WGS sequence"/>
</dbReference>
<feature type="domain" description="F-box" evidence="2">
    <location>
        <begin position="42"/>
        <end position="81"/>
    </location>
</feature>
<dbReference type="Pfam" id="PF00646">
    <property type="entry name" value="F-box"/>
    <property type="match status" value="1"/>
</dbReference>
<evidence type="ECO:0000313" key="3">
    <source>
        <dbReference type="EMBL" id="KAF3513567.1"/>
    </source>
</evidence>
<dbReference type="EMBL" id="QGKX02001521">
    <property type="protein sequence ID" value="KAF3513567.1"/>
    <property type="molecule type" value="Genomic_DNA"/>
</dbReference>
<evidence type="ECO:0000256" key="1">
    <source>
        <dbReference type="SAM" id="MobiDB-lite"/>
    </source>
</evidence>
<organism evidence="3 4">
    <name type="scientific">Brassica cretica</name>
    <name type="common">Mustard</name>
    <dbReference type="NCBI Taxonomy" id="69181"/>
    <lineage>
        <taxon>Eukaryota</taxon>
        <taxon>Viridiplantae</taxon>
        <taxon>Streptophyta</taxon>
        <taxon>Embryophyta</taxon>
        <taxon>Tracheophyta</taxon>
        <taxon>Spermatophyta</taxon>
        <taxon>Magnoliopsida</taxon>
        <taxon>eudicotyledons</taxon>
        <taxon>Gunneridae</taxon>
        <taxon>Pentapetalae</taxon>
        <taxon>rosids</taxon>
        <taxon>malvids</taxon>
        <taxon>Brassicales</taxon>
        <taxon>Brassicaceae</taxon>
        <taxon>Brassiceae</taxon>
        <taxon>Brassica</taxon>
    </lineage>
</organism>
<sequence>MKRNHNVTEESFLSPAARREKMSRKIGGESLRNRDVVNEDRLSALPDDLILRISSPLRTEYVIYTSFLSKRWRYLWKMLQRREGFLLAAAVRPARLSSALHGRGRGLGLGFGLELGLGSPAQ</sequence>
<comment type="caution">
    <text evidence="3">The sequence shown here is derived from an EMBL/GenBank/DDBJ whole genome shotgun (WGS) entry which is preliminary data.</text>
</comment>
<dbReference type="PANTHER" id="PTHR32212">
    <property type="entry name" value="CYCLIN-LIKE F-BOX"/>
    <property type="match status" value="1"/>
</dbReference>
<reference evidence="3" key="1">
    <citation type="submission" date="2019-12" db="EMBL/GenBank/DDBJ databases">
        <title>Genome sequencing and annotation of Brassica cretica.</title>
        <authorList>
            <person name="Studholme D.J."/>
            <person name="Sarris P."/>
        </authorList>
    </citation>
    <scope>NUCLEOTIDE SEQUENCE</scope>
    <source>
        <strain evidence="3">PFS-109/04</strain>
        <tissue evidence="3">Leaf</tissue>
    </source>
</reference>
<protein>
    <recommendedName>
        <fullName evidence="2">F-box domain-containing protein</fullName>
    </recommendedName>
</protein>
<dbReference type="InterPro" id="IPR036047">
    <property type="entry name" value="F-box-like_dom_sf"/>
</dbReference>
<evidence type="ECO:0000313" key="4">
    <source>
        <dbReference type="Proteomes" id="UP000712600"/>
    </source>
</evidence>
<dbReference type="SUPFAM" id="SSF81383">
    <property type="entry name" value="F-box domain"/>
    <property type="match status" value="1"/>
</dbReference>
<dbReference type="InterPro" id="IPR001810">
    <property type="entry name" value="F-box_dom"/>
</dbReference>
<accession>A0A8S9PKU5</accession>
<dbReference type="AlphaFoldDB" id="A0A8S9PKU5"/>
<proteinExistence type="predicted"/>
<feature type="region of interest" description="Disordered" evidence="1">
    <location>
        <begin position="1"/>
        <end position="30"/>
    </location>
</feature>
<gene>
    <name evidence="3" type="ORF">F2Q69_00005442</name>
</gene>
<dbReference type="PANTHER" id="PTHR32212:SF373">
    <property type="entry name" value="F-BOX_LRR-REPEAT PROTEIN 25-LIKE"/>
    <property type="match status" value="1"/>
</dbReference>